<dbReference type="EMBL" id="LEPB01000004">
    <property type="protein sequence ID" value="RCA11096.1"/>
    <property type="molecule type" value="Genomic_DNA"/>
</dbReference>
<dbReference type="CDD" id="cd00448">
    <property type="entry name" value="YjgF_YER057c_UK114_family"/>
    <property type="match status" value="1"/>
</dbReference>
<evidence type="ECO:0000313" key="3">
    <source>
        <dbReference type="Proteomes" id="UP000252797"/>
    </source>
</evidence>
<dbReference type="Pfam" id="PF01042">
    <property type="entry name" value="Ribonuc_L-PSP"/>
    <property type="match status" value="1"/>
</dbReference>
<comment type="similarity">
    <text evidence="1">Belongs to the RutC family.</text>
</comment>
<dbReference type="PROSITE" id="PS01094">
    <property type="entry name" value="UPF0076"/>
    <property type="match status" value="1"/>
</dbReference>
<dbReference type="AlphaFoldDB" id="A0A367CF42"/>
<name>A0A367CF42_9ENTE</name>
<evidence type="ECO:0000256" key="1">
    <source>
        <dbReference type="ARBA" id="ARBA00010552"/>
    </source>
</evidence>
<dbReference type="InterPro" id="IPR035959">
    <property type="entry name" value="RutC-like_sf"/>
</dbReference>
<dbReference type="SUPFAM" id="SSF55298">
    <property type="entry name" value="YjgF-like"/>
    <property type="match status" value="1"/>
</dbReference>
<gene>
    <name evidence="2" type="ORF">EA71_01851</name>
</gene>
<proteinExistence type="inferred from homology"/>
<dbReference type="PANTHER" id="PTHR11803">
    <property type="entry name" value="2-IMINOBUTANOATE/2-IMINOPROPANOATE DEAMINASE RIDA"/>
    <property type="match status" value="1"/>
</dbReference>
<accession>A0A367CF42</accession>
<reference evidence="2 3" key="1">
    <citation type="submission" date="2015-06" db="EMBL/GenBank/DDBJ databases">
        <title>The Genome Sequence of Enterococcus durans 4EA1.</title>
        <authorList>
            <consortium name="The Broad Institute Genomics Platform"/>
            <consortium name="The Broad Institute Genome Sequencing Center for Infectious Disease"/>
            <person name="Earl A.M."/>
            <person name="Van Tyne D."/>
            <person name="Lebreton F."/>
            <person name="Saavedra J.T."/>
            <person name="Gilmore M.S."/>
            <person name="Manson Mcguire A."/>
            <person name="Clock S."/>
            <person name="Crupain M."/>
            <person name="Rangan U."/>
            <person name="Young S."/>
            <person name="Abouelleil A."/>
            <person name="Cao P."/>
            <person name="Chapman S.B."/>
            <person name="Griggs A."/>
            <person name="Priest M."/>
            <person name="Shea T."/>
            <person name="Wortman J."/>
            <person name="Nusbaum C."/>
            <person name="Birren B."/>
        </authorList>
    </citation>
    <scope>NUCLEOTIDE SEQUENCE [LARGE SCALE GENOMIC DNA]</scope>
    <source>
        <strain evidence="2 3">4EA1</strain>
    </source>
</reference>
<dbReference type="InterPro" id="IPR006056">
    <property type="entry name" value="RidA"/>
</dbReference>
<evidence type="ECO:0000313" key="2">
    <source>
        <dbReference type="EMBL" id="RCA11096.1"/>
    </source>
</evidence>
<dbReference type="NCBIfam" id="TIGR00004">
    <property type="entry name" value="Rid family detoxifying hydrolase"/>
    <property type="match status" value="1"/>
</dbReference>
<dbReference type="PANTHER" id="PTHR11803:SF58">
    <property type="entry name" value="PROTEIN HMF1-RELATED"/>
    <property type="match status" value="1"/>
</dbReference>
<dbReference type="Proteomes" id="UP000252797">
    <property type="component" value="Unassembled WGS sequence"/>
</dbReference>
<protein>
    <submittedName>
        <fullName evidence="2">Uncharacterized protein</fullName>
    </submittedName>
</protein>
<dbReference type="InterPro" id="IPR006175">
    <property type="entry name" value="YjgF/YER057c/UK114"/>
</dbReference>
<dbReference type="Gene3D" id="3.30.1330.40">
    <property type="entry name" value="RutC-like"/>
    <property type="match status" value="1"/>
</dbReference>
<organism evidence="2 3">
    <name type="scientific">Enterococcus durans</name>
    <dbReference type="NCBI Taxonomy" id="53345"/>
    <lineage>
        <taxon>Bacteria</taxon>
        <taxon>Bacillati</taxon>
        <taxon>Bacillota</taxon>
        <taxon>Bacilli</taxon>
        <taxon>Lactobacillales</taxon>
        <taxon>Enterococcaceae</taxon>
        <taxon>Enterococcus</taxon>
    </lineage>
</organism>
<dbReference type="RefSeq" id="WP_113845936.1">
    <property type="nucleotide sequence ID" value="NZ_LEPB01000004.1"/>
</dbReference>
<dbReference type="STRING" id="53345.LIU_10225"/>
<dbReference type="InterPro" id="IPR019897">
    <property type="entry name" value="RidA_CS"/>
</dbReference>
<dbReference type="FunFam" id="3.30.1330.40:FF:000001">
    <property type="entry name" value="L-PSP family endoribonuclease"/>
    <property type="match status" value="1"/>
</dbReference>
<dbReference type="GO" id="GO:0005829">
    <property type="term" value="C:cytosol"/>
    <property type="evidence" value="ECO:0007669"/>
    <property type="project" value="TreeGrafter"/>
</dbReference>
<dbReference type="GO" id="GO:0019239">
    <property type="term" value="F:deaminase activity"/>
    <property type="evidence" value="ECO:0007669"/>
    <property type="project" value="TreeGrafter"/>
</dbReference>
<comment type="caution">
    <text evidence="2">The sequence shown here is derived from an EMBL/GenBank/DDBJ whole genome shotgun (WGS) entry which is preliminary data.</text>
</comment>
<sequence>MTKEEIKMPYEKYRRANDFIFISGQLPIDPKTDQLNGSTIEEQTKQVMANITDILKDLELTFDHIVKATCFLADIEHFATFNQVYQEYFGERFPARSAFQVGALPKGALIEIELILMEES</sequence>